<protein>
    <recommendedName>
        <fullName evidence="4">Lipoprotein</fullName>
    </recommendedName>
</protein>
<evidence type="ECO:0008006" key="4">
    <source>
        <dbReference type="Google" id="ProtNLM"/>
    </source>
</evidence>
<evidence type="ECO:0000256" key="1">
    <source>
        <dbReference type="SAM" id="SignalP"/>
    </source>
</evidence>
<keyword evidence="1" id="KW-0732">Signal</keyword>
<feature type="chain" id="PRO_5046312199" description="Lipoprotein" evidence="1">
    <location>
        <begin position="23"/>
        <end position="363"/>
    </location>
</feature>
<name>A0ABT5QYF0_9GAMM</name>
<comment type="caution">
    <text evidence="2">The sequence shown here is derived from an EMBL/GenBank/DDBJ whole genome shotgun (WGS) entry which is preliminary data.</text>
</comment>
<dbReference type="Proteomes" id="UP001149400">
    <property type="component" value="Unassembled WGS sequence"/>
</dbReference>
<evidence type="ECO:0000313" key="3">
    <source>
        <dbReference type="Proteomes" id="UP001149400"/>
    </source>
</evidence>
<proteinExistence type="predicted"/>
<organism evidence="2 3">
    <name type="scientific">Enterovibrio gelatinilyticus</name>
    <dbReference type="NCBI Taxonomy" id="2899819"/>
    <lineage>
        <taxon>Bacteria</taxon>
        <taxon>Pseudomonadati</taxon>
        <taxon>Pseudomonadota</taxon>
        <taxon>Gammaproteobacteria</taxon>
        <taxon>Vibrionales</taxon>
        <taxon>Vibrionaceae</taxon>
        <taxon>Enterovibrio</taxon>
    </lineage>
</organism>
<gene>
    <name evidence="2" type="ORF">LRP50_06545</name>
</gene>
<evidence type="ECO:0000313" key="2">
    <source>
        <dbReference type="EMBL" id="MDD1792779.1"/>
    </source>
</evidence>
<accession>A0ABT5QYF0</accession>
<reference evidence="2" key="1">
    <citation type="submission" date="2021-12" db="EMBL/GenBank/DDBJ databases">
        <title>Enterovibrio ZSDZ35 sp. nov. and Enterovibrio ZSDZ42 sp. nov., isolated from coastal seawater in Qingdao.</title>
        <authorList>
            <person name="Zhang P."/>
        </authorList>
    </citation>
    <scope>NUCLEOTIDE SEQUENCE</scope>
    <source>
        <strain evidence="2">ZSDZ42</strain>
    </source>
</reference>
<dbReference type="EMBL" id="JAJUBC010000005">
    <property type="protein sequence ID" value="MDD1792779.1"/>
    <property type="molecule type" value="Genomic_DNA"/>
</dbReference>
<dbReference type="RefSeq" id="WP_274163661.1">
    <property type="nucleotide sequence ID" value="NZ_JAJUBC010000005.1"/>
</dbReference>
<dbReference type="PROSITE" id="PS51257">
    <property type="entry name" value="PROKAR_LIPOPROTEIN"/>
    <property type="match status" value="1"/>
</dbReference>
<feature type="signal peptide" evidence="1">
    <location>
        <begin position="1"/>
        <end position="22"/>
    </location>
</feature>
<keyword evidence="3" id="KW-1185">Reference proteome</keyword>
<sequence>MRDVKRLFLPMTICLLATTACTDEMNPQGPIARFANSGSLDGPYSMVDIKVRDSSGGHSGFGFGAVSSYPGASADIGGIGVPAYIEGYWAKKNIESKGYQEYFYISKSIDSKLALRKASALKHYYKTLQTNLPIMQFVVDGPRARLFLSSGCYYTLEPKKCEPRENADPNGWVVKDPIDGTDIVVLFDGLAESSPTAFPMSPLDTRYLNFNTFYEGRVDSVEVTDHDGKIAERSAIMPKTLKAHWRELINPEANWDEWTFRYYRFHTETRASDSLEKSIQAYRNAFDGYLKQSYFKTVAKGDDVVMAYTVSCLREKTLTFDCPIAEDPKQRWEYIQEIEEYGVVLFRGKAEVSDTPFQNTQAQ</sequence>